<organism evidence="6 7">
    <name type="scientific">Shimia gijangensis</name>
    <dbReference type="NCBI Taxonomy" id="1470563"/>
    <lineage>
        <taxon>Bacteria</taxon>
        <taxon>Pseudomonadati</taxon>
        <taxon>Pseudomonadota</taxon>
        <taxon>Alphaproteobacteria</taxon>
        <taxon>Rhodobacterales</taxon>
        <taxon>Roseobacteraceae</taxon>
    </lineage>
</organism>
<dbReference type="GO" id="GO:0006310">
    <property type="term" value="P:DNA recombination"/>
    <property type="evidence" value="ECO:0007669"/>
    <property type="project" value="UniProtKB-KW"/>
</dbReference>
<dbReference type="InterPro" id="IPR002104">
    <property type="entry name" value="Integrase_catalytic"/>
</dbReference>
<evidence type="ECO:0000259" key="5">
    <source>
        <dbReference type="PROSITE" id="PS51898"/>
    </source>
</evidence>
<dbReference type="AlphaFoldDB" id="A0A1M6QQ02"/>
<dbReference type="Gene3D" id="1.10.443.10">
    <property type="entry name" value="Intergrase catalytic core"/>
    <property type="match status" value="1"/>
</dbReference>
<keyword evidence="3" id="KW-0238">DNA-binding</keyword>
<gene>
    <name evidence="6" type="ORF">SAMN05444000_12261</name>
</gene>
<evidence type="ECO:0000313" key="7">
    <source>
        <dbReference type="Proteomes" id="UP000183982"/>
    </source>
</evidence>
<reference evidence="7" key="1">
    <citation type="submission" date="2016-11" db="EMBL/GenBank/DDBJ databases">
        <authorList>
            <person name="Varghese N."/>
            <person name="Submissions S."/>
        </authorList>
    </citation>
    <scope>NUCLEOTIDE SEQUENCE [LARGE SCALE GENOMIC DNA]</scope>
    <source>
        <strain evidence="7">DSM 100564</strain>
    </source>
</reference>
<dbReference type="InterPro" id="IPR013762">
    <property type="entry name" value="Integrase-like_cat_sf"/>
</dbReference>
<keyword evidence="2" id="KW-0229">DNA integration</keyword>
<dbReference type="EMBL" id="FQZQ01000022">
    <property type="protein sequence ID" value="SHK22097.1"/>
    <property type="molecule type" value="Genomic_DNA"/>
</dbReference>
<dbReference type="Pfam" id="PF00589">
    <property type="entry name" value="Phage_integrase"/>
    <property type="match status" value="1"/>
</dbReference>
<dbReference type="InterPro" id="IPR050090">
    <property type="entry name" value="Tyrosine_recombinase_XerCD"/>
</dbReference>
<keyword evidence="7" id="KW-1185">Reference proteome</keyword>
<dbReference type="Proteomes" id="UP000183982">
    <property type="component" value="Unassembled WGS sequence"/>
</dbReference>
<evidence type="ECO:0000256" key="1">
    <source>
        <dbReference type="ARBA" id="ARBA00008857"/>
    </source>
</evidence>
<evidence type="ECO:0000256" key="4">
    <source>
        <dbReference type="ARBA" id="ARBA00023172"/>
    </source>
</evidence>
<sequence length="341" mass="37884">MSLQLYPRGNIWHYRGTAAKRRLRGSTGTTDKKLAQRIASEIEAAAWRSHLDGPGAHVTMAQAAIAYRSAEKPTRFLEKIEDFWKDTKLRDIKAGAIRQSAFDLYPDVKGATRNRQVVIPTQAIINHAAEMGWCQKISVKRFHEETKIKVPATAEWVNSFAAQAEADELPHLAAMCLFMFGTGARIGEAAALTWADIDLTKRKAGVNQTKTGHEREAHLPAPVVSALANIPSNRNPDELVFGYASRGSVYKVWHHVVDRAGIEDLTPHCCRHGFATTLLRNRIDVKTVAKLGGWKDAGIVLKHYAHAMDDPTITEGLFDTNLAQGNTDETVTHYKQKEKKS</sequence>
<dbReference type="STRING" id="1470563.SAMN05444000_12261"/>
<dbReference type="RefSeq" id="WP_073255396.1">
    <property type="nucleotide sequence ID" value="NZ_FQZQ01000022.1"/>
</dbReference>
<evidence type="ECO:0000313" key="6">
    <source>
        <dbReference type="EMBL" id="SHK22097.1"/>
    </source>
</evidence>
<accession>A0A1M6QQ02</accession>
<dbReference type="GO" id="GO:0015074">
    <property type="term" value="P:DNA integration"/>
    <property type="evidence" value="ECO:0007669"/>
    <property type="project" value="UniProtKB-KW"/>
</dbReference>
<dbReference type="PROSITE" id="PS51898">
    <property type="entry name" value="TYR_RECOMBINASE"/>
    <property type="match status" value="1"/>
</dbReference>
<evidence type="ECO:0000256" key="2">
    <source>
        <dbReference type="ARBA" id="ARBA00022908"/>
    </source>
</evidence>
<keyword evidence="4" id="KW-0233">DNA recombination</keyword>
<proteinExistence type="inferred from homology"/>
<dbReference type="SUPFAM" id="SSF56349">
    <property type="entry name" value="DNA breaking-rejoining enzymes"/>
    <property type="match status" value="1"/>
</dbReference>
<dbReference type="PANTHER" id="PTHR30349:SF41">
    <property type="entry name" value="INTEGRASE_RECOMBINASE PROTEIN MJ0367-RELATED"/>
    <property type="match status" value="1"/>
</dbReference>
<name>A0A1M6QQ02_9RHOB</name>
<evidence type="ECO:0000256" key="3">
    <source>
        <dbReference type="ARBA" id="ARBA00023125"/>
    </source>
</evidence>
<dbReference type="PANTHER" id="PTHR30349">
    <property type="entry name" value="PHAGE INTEGRASE-RELATED"/>
    <property type="match status" value="1"/>
</dbReference>
<dbReference type="OrthoDB" id="7216962at2"/>
<protein>
    <submittedName>
        <fullName evidence="6">Phage integrase family protein</fullName>
    </submittedName>
</protein>
<dbReference type="InterPro" id="IPR011010">
    <property type="entry name" value="DNA_brk_join_enz"/>
</dbReference>
<dbReference type="GO" id="GO:0003677">
    <property type="term" value="F:DNA binding"/>
    <property type="evidence" value="ECO:0007669"/>
    <property type="project" value="UniProtKB-KW"/>
</dbReference>
<comment type="similarity">
    <text evidence="1">Belongs to the 'phage' integrase family.</text>
</comment>
<feature type="domain" description="Tyr recombinase" evidence="5">
    <location>
        <begin position="147"/>
        <end position="318"/>
    </location>
</feature>
<dbReference type="CDD" id="cd00796">
    <property type="entry name" value="INT_Rci_Hp1_C"/>
    <property type="match status" value="1"/>
</dbReference>